<sequence>MEVFTEEKCCKYCEEKIEICISEGLECTECRKQVHLKCLKRGSVPGGLYGDVFFSLTCQECSTDEMELFTRMKLSWLQVIVLVLFHLQNKSPGLARKGFFHWRHHVAKFIDKNWEIIFTSDVKRKKKWTGTIAGTLSHFSNYIFLSGTSVVNETAFWTLMYPKLTPFAISSIYSVMAVEKQQLKNKKEKVSSDADLFNNTIFTCMKNVDLLQIFSSVQIVSDVKEDSNNTIIDMECNQKDLKPKNSKRISVQPQFETSSKKMMKLVSSTAAFSNDLATNFKPLDQPEKTDDIISNATKEDITVKEFVKLLDPFCHYNTSLNNISRMKGLTLHAKLTGGIRPELILSPYSEIYLKPYIRRDTETFPVWLKLMAEVQLAGNKNDKQYHLPPRGPIDYTYIQPQHIPAINSICNQFFWPGIDLTETLQYPDFSCVVLYKRLIIGFAFLVPDVNYTENYLSFIFTRPYWRNCGIAKFMIYHLIQTSLGRDITVHVSINNPALLLYQKFGFKVENVVLGFYDKYLRSDVNDSKDAFFCRLER</sequence>
<accession>A0A9P0DCE6</accession>
<dbReference type="PROSITE" id="PS50081">
    <property type="entry name" value="ZF_DAG_PE_2"/>
    <property type="match status" value="1"/>
</dbReference>
<dbReference type="InterPro" id="IPR000182">
    <property type="entry name" value="GNAT_dom"/>
</dbReference>
<evidence type="ECO:0000259" key="1">
    <source>
        <dbReference type="PROSITE" id="PS50081"/>
    </source>
</evidence>
<dbReference type="Gene3D" id="3.90.980.20">
    <property type="match status" value="1"/>
</dbReference>
<dbReference type="PROSITE" id="PS51186">
    <property type="entry name" value="GNAT"/>
    <property type="match status" value="1"/>
</dbReference>
<gene>
    <name evidence="3" type="ORF">PHAECO_LOCUS448</name>
</gene>
<name>A0A9P0DCE6_PHACE</name>
<dbReference type="FunFam" id="3.40.630.30:FF:000013">
    <property type="entry name" value="cysteine-rich protein 2-binding protein-like"/>
    <property type="match status" value="1"/>
</dbReference>
<dbReference type="Gene3D" id="3.40.630.30">
    <property type="match status" value="1"/>
</dbReference>
<dbReference type="CDD" id="cd00029">
    <property type="entry name" value="C1"/>
    <property type="match status" value="1"/>
</dbReference>
<dbReference type="AlphaFoldDB" id="A0A9P0DCE6"/>
<evidence type="ECO:0000313" key="3">
    <source>
        <dbReference type="EMBL" id="CAH1116787.1"/>
    </source>
</evidence>
<dbReference type="InterPro" id="IPR016181">
    <property type="entry name" value="Acyl_CoA_acyltransferase"/>
</dbReference>
<reference evidence="3" key="2">
    <citation type="submission" date="2022-10" db="EMBL/GenBank/DDBJ databases">
        <authorList>
            <consortium name="ENA_rothamsted_submissions"/>
            <consortium name="culmorum"/>
            <person name="King R."/>
        </authorList>
    </citation>
    <scope>NUCLEOTIDE SEQUENCE</scope>
</reference>
<feature type="domain" description="Phorbol-ester/DAG-type" evidence="1">
    <location>
        <begin position="1"/>
        <end position="46"/>
    </location>
</feature>
<evidence type="ECO:0008006" key="5">
    <source>
        <dbReference type="Google" id="ProtNLM"/>
    </source>
</evidence>
<dbReference type="PANTHER" id="PTHR20916">
    <property type="entry name" value="CYSTEINE AND GLYCINE-RICH PROTEIN 2 BINDING PROTEIN"/>
    <property type="match status" value="1"/>
</dbReference>
<dbReference type="Pfam" id="PF00583">
    <property type="entry name" value="Acetyltransf_1"/>
    <property type="match status" value="1"/>
</dbReference>
<feature type="domain" description="N-acetyltransferase" evidence="2">
    <location>
        <begin position="393"/>
        <end position="525"/>
    </location>
</feature>
<dbReference type="EMBL" id="OU896707">
    <property type="protein sequence ID" value="CAH1116787.1"/>
    <property type="molecule type" value="Genomic_DNA"/>
</dbReference>
<dbReference type="GO" id="GO:0004402">
    <property type="term" value="F:histone acetyltransferase activity"/>
    <property type="evidence" value="ECO:0007669"/>
    <property type="project" value="TreeGrafter"/>
</dbReference>
<reference evidence="3" key="1">
    <citation type="submission" date="2022-01" db="EMBL/GenBank/DDBJ databases">
        <authorList>
            <person name="King R."/>
        </authorList>
    </citation>
    <scope>NUCLEOTIDE SEQUENCE</scope>
</reference>
<dbReference type="Proteomes" id="UP001153737">
    <property type="component" value="Chromosome 1"/>
</dbReference>
<proteinExistence type="predicted"/>
<dbReference type="InterPro" id="IPR002219">
    <property type="entry name" value="PKC_DAG/PE"/>
</dbReference>
<dbReference type="SUPFAM" id="SSF55729">
    <property type="entry name" value="Acyl-CoA N-acyltransferases (Nat)"/>
    <property type="match status" value="1"/>
</dbReference>
<dbReference type="OrthoDB" id="4080456at2759"/>
<evidence type="ECO:0000313" key="4">
    <source>
        <dbReference type="Proteomes" id="UP001153737"/>
    </source>
</evidence>
<protein>
    <recommendedName>
        <fullName evidence="5">Cysteine-rich protein 2-binding protein</fullName>
    </recommendedName>
</protein>
<dbReference type="CDD" id="cd04301">
    <property type="entry name" value="NAT_SF"/>
    <property type="match status" value="1"/>
</dbReference>
<keyword evidence="4" id="KW-1185">Reference proteome</keyword>
<dbReference type="PANTHER" id="PTHR20916:SF26">
    <property type="entry name" value="CYSTEINE-RICH PROTEIN 2-BINDING PROTEIN"/>
    <property type="match status" value="1"/>
</dbReference>
<organism evidence="3 4">
    <name type="scientific">Phaedon cochleariae</name>
    <name type="common">Mustard beetle</name>
    <dbReference type="NCBI Taxonomy" id="80249"/>
    <lineage>
        <taxon>Eukaryota</taxon>
        <taxon>Metazoa</taxon>
        <taxon>Ecdysozoa</taxon>
        <taxon>Arthropoda</taxon>
        <taxon>Hexapoda</taxon>
        <taxon>Insecta</taxon>
        <taxon>Pterygota</taxon>
        <taxon>Neoptera</taxon>
        <taxon>Endopterygota</taxon>
        <taxon>Coleoptera</taxon>
        <taxon>Polyphaga</taxon>
        <taxon>Cucujiformia</taxon>
        <taxon>Chrysomeloidea</taxon>
        <taxon>Chrysomelidae</taxon>
        <taxon>Chrysomelinae</taxon>
        <taxon>Chrysomelini</taxon>
        <taxon>Phaedon</taxon>
    </lineage>
</organism>
<evidence type="ECO:0000259" key="2">
    <source>
        <dbReference type="PROSITE" id="PS51186"/>
    </source>
</evidence>